<gene>
    <name evidence="7" type="ORF">H4W34_001587</name>
</gene>
<dbReference type="SUPFAM" id="SSF55174">
    <property type="entry name" value="Alpha-L RNA-binding motif"/>
    <property type="match status" value="1"/>
</dbReference>
<protein>
    <submittedName>
        <fullName evidence="7">Ribosome-associated heat shock protein Hsp15</fullName>
    </submittedName>
</protein>
<dbReference type="PROSITE" id="PS50889">
    <property type="entry name" value="S4"/>
    <property type="match status" value="1"/>
</dbReference>
<dbReference type="EMBL" id="JADBDZ010000001">
    <property type="protein sequence ID" value="MBE1531754.1"/>
    <property type="molecule type" value="Genomic_DNA"/>
</dbReference>
<dbReference type="RefSeq" id="WP_192758563.1">
    <property type="nucleotide sequence ID" value="NZ_JADBDZ010000001.1"/>
</dbReference>
<dbReference type="Pfam" id="PF01479">
    <property type="entry name" value="S4"/>
    <property type="match status" value="1"/>
</dbReference>
<feature type="region of interest" description="Disordered" evidence="5">
    <location>
        <begin position="83"/>
        <end position="141"/>
    </location>
</feature>
<dbReference type="InterPro" id="IPR036986">
    <property type="entry name" value="S4_RNA-bd_sf"/>
</dbReference>
<comment type="similarity">
    <text evidence="1">Belongs to the HSP15 family.</text>
</comment>
<evidence type="ECO:0000256" key="5">
    <source>
        <dbReference type="SAM" id="MobiDB-lite"/>
    </source>
</evidence>
<evidence type="ECO:0000313" key="8">
    <source>
        <dbReference type="Proteomes" id="UP000627838"/>
    </source>
</evidence>
<dbReference type="SMART" id="SM00363">
    <property type="entry name" value="S4"/>
    <property type="match status" value="1"/>
</dbReference>
<evidence type="ECO:0000256" key="1">
    <source>
        <dbReference type="ARBA" id="ARBA00008396"/>
    </source>
</evidence>
<dbReference type="PIRSF" id="PIRSF016821">
    <property type="entry name" value="HSP15"/>
    <property type="match status" value="1"/>
</dbReference>
<sequence>MAEDGSVRIDLWLWSVRLIKTRSQAAASCKAGHVRVNDERAKPATAVKPGDEIRLRHEGRERLVVVRKVIRKRVGAPVAAECLIDKSPPPPPREAFMPIARRDRGAGRPTKRDRRELDRLRALNEGALASSAREARRDRPE</sequence>
<dbReference type="InterPro" id="IPR025708">
    <property type="entry name" value="HSP15"/>
</dbReference>
<evidence type="ECO:0000256" key="2">
    <source>
        <dbReference type="ARBA" id="ARBA00022884"/>
    </source>
</evidence>
<reference evidence="7 8" key="1">
    <citation type="submission" date="2020-10" db="EMBL/GenBank/DDBJ databases">
        <title>Sequencing the genomes of 1000 actinobacteria strains.</title>
        <authorList>
            <person name="Klenk H.-P."/>
        </authorList>
    </citation>
    <scope>NUCLEOTIDE SEQUENCE [LARGE SCALE GENOMIC DNA]</scope>
    <source>
        <strain evidence="7 8">DSM 46744</strain>
    </source>
</reference>
<keyword evidence="3" id="KW-0238">DNA-binding</keyword>
<keyword evidence="8" id="KW-1185">Reference proteome</keyword>
<feature type="domain" description="RNA-binding S4" evidence="6">
    <location>
        <begin position="7"/>
        <end position="71"/>
    </location>
</feature>
<keyword evidence="2 4" id="KW-0694">RNA-binding</keyword>
<name>A0ABR9JMG7_9ACTN</name>
<evidence type="ECO:0000256" key="3">
    <source>
        <dbReference type="ARBA" id="ARBA00023125"/>
    </source>
</evidence>
<evidence type="ECO:0000313" key="7">
    <source>
        <dbReference type="EMBL" id="MBE1531754.1"/>
    </source>
</evidence>
<evidence type="ECO:0000256" key="4">
    <source>
        <dbReference type="PROSITE-ProRule" id="PRU00182"/>
    </source>
</evidence>
<accession>A0ABR9JMG7</accession>
<feature type="compositionally biased region" description="Basic and acidic residues" evidence="5">
    <location>
        <begin position="113"/>
        <end position="122"/>
    </location>
</feature>
<dbReference type="Gene3D" id="3.10.290.10">
    <property type="entry name" value="RNA-binding S4 domain"/>
    <property type="match status" value="1"/>
</dbReference>
<comment type="caution">
    <text evidence="7">The sequence shown here is derived from an EMBL/GenBank/DDBJ whole genome shotgun (WGS) entry which is preliminary data.</text>
</comment>
<proteinExistence type="inferred from homology"/>
<dbReference type="InterPro" id="IPR002942">
    <property type="entry name" value="S4_RNA-bd"/>
</dbReference>
<organism evidence="7 8">
    <name type="scientific">Actinomadura algeriensis</name>
    <dbReference type="NCBI Taxonomy" id="1679523"/>
    <lineage>
        <taxon>Bacteria</taxon>
        <taxon>Bacillati</taxon>
        <taxon>Actinomycetota</taxon>
        <taxon>Actinomycetes</taxon>
        <taxon>Streptosporangiales</taxon>
        <taxon>Thermomonosporaceae</taxon>
        <taxon>Actinomadura</taxon>
    </lineage>
</organism>
<dbReference type="CDD" id="cd00165">
    <property type="entry name" value="S4"/>
    <property type="match status" value="1"/>
</dbReference>
<keyword evidence="7" id="KW-0346">Stress response</keyword>
<evidence type="ECO:0000259" key="6">
    <source>
        <dbReference type="SMART" id="SM00363"/>
    </source>
</evidence>
<dbReference type="Proteomes" id="UP000627838">
    <property type="component" value="Unassembled WGS sequence"/>
</dbReference>